<feature type="transmembrane region" description="Helical" evidence="1">
    <location>
        <begin position="240"/>
        <end position="259"/>
    </location>
</feature>
<name>A0AAW0BFT1_9AGAR</name>
<keyword evidence="1" id="KW-0812">Transmembrane</keyword>
<feature type="transmembrane region" description="Helical" evidence="1">
    <location>
        <begin position="131"/>
        <end position="151"/>
    </location>
</feature>
<dbReference type="EMBL" id="JAWWNJ010000034">
    <property type="protein sequence ID" value="KAK7024935.1"/>
    <property type="molecule type" value="Genomic_DNA"/>
</dbReference>
<gene>
    <name evidence="2" type="ORF">R3P38DRAFT_2951847</name>
</gene>
<evidence type="ECO:0000313" key="3">
    <source>
        <dbReference type="Proteomes" id="UP001362999"/>
    </source>
</evidence>
<dbReference type="Proteomes" id="UP001362999">
    <property type="component" value="Unassembled WGS sequence"/>
</dbReference>
<accession>A0AAW0BFT1</accession>
<protein>
    <submittedName>
        <fullName evidence="2">Uncharacterized protein</fullName>
    </submittedName>
</protein>
<sequence>MDSSNEDAFLRIQVWGMFLGSLTFGVYLVTCGACYSALFFPAARHRGTNEINWPLLFLFFVFFAKATSSVGVHLYLNLQTVTTADLDAAARLFRDGSRPINTWKYITHLLESVIASAFFIYRCWLIHYRSWLVVAPSIVFWLAAVALMGVVIHVDTSLNINGFFAMSQSRVFGSCFWAIIIAVNVVTTGQIAYRIYRVGALATVRPAAQIRSTDTMSSPPLKNSSEGVVPYHATKFATHLVIESGMIYTGMSLLVFFLFVANSNVVYTAINVLVQSIGISFNLVVIHNRPRSNHHPSFLAELNSVPLQFTSSNLSVPASAIEFAYPKHFTPRRKNPVPPADIEIAHTKEDISQSSLAPSIAAIPQNNYSRQSIH</sequence>
<feature type="transmembrane region" description="Helical" evidence="1">
    <location>
        <begin position="55"/>
        <end position="76"/>
    </location>
</feature>
<keyword evidence="1" id="KW-1133">Transmembrane helix</keyword>
<evidence type="ECO:0000256" key="1">
    <source>
        <dbReference type="SAM" id="Phobius"/>
    </source>
</evidence>
<feature type="transmembrane region" description="Helical" evidence="1">
    <location>
        <begin position="12"/>
        <end position="43"/>
    </location>
</feature>
<keyword evidence="1" id="KW-0472">Membrane</keyword>
<keyword evidence="3" id="KW-1185">Reference proteome</keyword>
<reference evidence="2 3" key="1">
    <citation type="journal article" date="2024" name="J Genomics">
        <title>Draft genome sequencing and assembly of Favolaschia claudopus CIRM-BRFM 2984 isolated from oak limbs.</title>
        <authorList>
            <person name="Navarro D."/>
            <person name="Drula E."/>
            <person name="Chaduli D."/>
            <person name="Cazenave R."/>
            <person name="Ahrendt S."/>
            <person name="Wang J."/>
            <person name="Lipzen A."/>
            <person name="Daum C."/>
            <person name="Barry K."/>
            <person name="Grigoriev I.V."/>
            <person name="Favel A."/>
            <person name="Rosso M.N."/>
            <person name="Martin F."/>
        </authorList>
    </citation>
    <scope>NUCLEOTIDE SEQUENCE [LARGE SCALE GENOMIC DNA]</scope>
    <source>
        <strain evidence="2 3">CIRM-BRFM 2984</strain>
    </source>
</reference>
<comment type="caution">
    <text evidence="2">The sequence shown here is derived from an EMBL/GenBank/DDBJ whole genome shotgun (WGS) entry which is preliminary data.</text>
</comment>
<proteinExistence type="predicted"/>
<organism evidence="2 3">
    <name type="scientific">Favolaschia claudopus</name>
    <dbReference type="NCBI Taxonomy" id="2862362"/>
    <lineage>
        <taxon>Eukaryota</taxon>
        <taxon>Fungi</taxon>
        <taxon>Dikarya</taxon>
        <taxon>Basidiomycota</taxon>
        <taxon>Agaricomycotina</taxon>
        <taxon>Agaricomycetes</taxon>
        <taxon>Agaricomycetidae</taxon>
        <taxon>Agaricales</taxon>
        <taxon>Marasmiineae</taxon>
        <taxon>Mycenaceae</taxon>
        <taxon>Favolaschia</taxon>
    </lineage>
</organism>
<feature type="transmembrane region" description="Helical" evidence="1">
    <location>
        <begin position="171"/>
        <end position="193"/>
    </location>
</feature>
<dbReference type="AlphaFoldDB" id="A0AAW0BFT1"/>
<evidence type="ECO:0000313" key="2">
    <source>
        <dbReference type="EMBL" id="KAK7024935.1"/>
    </source>
</evidence>
<feature type="transmembrane region" description="Helical" evidence="1">
    <location>
        <begin position="105"/>
        <end position="124"/>
    </location>
</feature>
<feature type="transmembrane region" description="Helical" evidence="1">
    <location>
        <begin position="265"/>
        <end position="286"/>
    </location>
</feature>